<dbReference type="PANTHER" id="PTHR34846">
    <property type="entry name" value="4-CARBOXYMUCONOLACTONE DECARBOXYLASE FAMILY PROTEIN (AFU_ORTHOLOGUE AFUA_6G11590)"/>
    <property type="match status" value="1"/>
</dbReference>
<dbReference type="Pfam" id="PF02627">
    <property type="entry name" value="CMD"/>
    <property type="match status" value="1"/>
</dbReference>
<dbReference type="PATRIC" id="fig|710421.3.peg.3627"/>
<dbReference type="RefSeq" id="WP_014816836.1">
    <property type="nucleotide sequence ID" value="NC_018027.1"/>
</dbReference>
<sequence>MRLTPLPAEEWNDDVVRALSVLMPPERAQPDRAGNMLGTFARHPRLTKAYLTFNVHLLMNSTLSQRITETIVLRTAVRRGSRYLWEHHVPLGKRAGLTDNELEAVRVGSGIADPLEASVVAAVDELHDRTAITDATWGELAARLNDQQLMDLVFTAGCYSLLAMAIESFGIEDEGGDG</sequence>
<protein>
    <recommendedName>
        <fullName evidence="1">Carboxymuconolactone decarboxylase-like domain-containing protein</fullName>
    </recommendedName>
</protein>
<name>I4BM54_MYCCN</name>
<dbReference type="Gene3D" id="1.20.1290.10">
    <property type="entry name" value="AhpD-like"/>
    <property type="match status" value="1"/>
</dbReference>
<organism evidence="2 3">
    <name type="scientific">Mycolicibacterium chubuense (strain NBB4)</name>
    <name type="common">Mycobacterium chubuense</name>
    <dbReference type="NCBI Taxonomy" id="710421"/>
    <lineage>
        <taxon>Bacteria</taxon>
        <taxon>Bacillati</taxon>
        <taxon>Actinomycetota</taxon>
        <taxon>Actinomycetes</taxon>
        <taxon>Mycobacteriales</taxon>
        <taxon>Mycobacteriaceae</taxon>
        <taxon>Mycolicibacterium</taxon>
    </lineage>
</organism>
<dbReference type="GO" id="GO:0051920">
    <property type="term" value="F:peroxiredoxin activity"/>
    <property type="evidence" value="ECO:0007669"/>
    <property type="project" value="InterPro"/>
</dbReference>
<reference evidence="2 3" key="1">
    <citation type="submission" date="2012-06" db="EMBL/GenBank/DDBJ databases">
        <title>Complete sequence of chromosome of Mycobacterium chubuense NBB4.</title>
        <authorList>
            <consortium name="US DOE Joint Genome Institute"/>
            <person name="Lucas S."/>
            <person name="Han J."/>
            <person name="Lapidus A."/>
            <person name="Cheng J.-F."/>
            <person name="Goodwin L."/>
            <person name="Pitluck S."/>
            <person name="Peters L."/>
            <person name="Mikhailova N."/>
            <person name="Teshima H."/>
            <person name="Detter J.C."/>
            <person name="Han C."/>
            <person name="Tapia R."/>
            <person name="Land M."/>
            <person name="Hauser L."/>
            <person name="Kyrpides N."/>
            <person name="Ivanova N."/>
            <person name="Pagani I."/>
            <person name="Mattes T."/>
            <person name="Holmes A."/>
            <person name="Rutledge P."/>
            <person name="Paulsen I."/>
            <person name="Coleman N."/>
            <person name="Woyke T."/>
        </authorList>
    </citation>
    <scope>NUCLEOTIDE SEQUENCE [LARGE SCALE GENOMIC DNA]</scope>
    <source>
        <strain evidence="2 3">NBB4</strain>
    </source>
</reference>
<accession>I4BM54</accession>
<dbReference type="Proteomes" id="UP000006057">
    <property type="component" value="Chromosome"/>
</dbReference>
<dbReference type="InterPro" id="IPR029032">
    <property type="entry name" value="AhpD-like"/>
</dbReference>
<dbReference type="AlphaFoldDB" id="I4BM54"/>
<dbReference type="InterPro" id="IPR003779">
    <property type="entry name" value="CMD-like"/>
</dbReference>
<gene>
    <name evidence="2" type="ordered locus">Mycch_3628</name>
</gene>
<dbReference type="eggNOG" id="COG2128">
    <property type="taxonomic scope" value="Bacteria"/>
</dbReference>
<evidence type="ECO:0000313" key="2">
    <source>
        <dbReference type="EMBL" id="AFM18361.1"/>
    </source>
</evidence>
<evidence type="ECO:0000313" key="3">
    <source>
        <dbReference type="Proteomes" id="UP000006057"/>
    </source>
</evidence>
<dbReference type="KEGG" id="mcb:Mycch_3628"/>
<evidence type="ECO:0000259" key="1">
    <source>
        <dbReference type="Pfam" id="PF02627"/>
    </source>
</evidence>
<feature type="domain" description="Carboxymuconolactone decarboxylase-like" evidence="1">
    <location>
        <begin position="44"/>
        <end position="111"/>
    </location>
</feature>
<dbReference type="EMBL" id="CP003053">
    <property type="protein sequence ID" value="AFM18361.1"/>
    <property type="molecule type" value="Genomic_DNA"/>
</dbReference>
<dbReference type="STRING" id="710421.Mycch_3628"/>
<dbReference type="SUPFAM" id="SSF69118">
    <property type="entry name" value="AhpD-like"/>
    <property type="match status" value="1"/>
</dbReference>
<proteinExistence type="predicted"/>
<dbReference type="OrthoDB" id="4704294at2"/>
<dbReference type="PANTHER" id="PTHR34846:SF5">
    <property type="entry name" value="CARBOXYMUCONOLACTONE DECARBOXYLASE-LIKE DOMAIN-CONTAINING PROTEIN"/>
    <property type="match status" value="1"/>
</dbReference>
<dbReference type="HOGENOM" id="CLU_082760_2_1_11"/>
<keyword evidence="3" id="KW-1185">Reference proteome</keyword>